<accession>A0A7V7NX92</accession>
<dbReference type="GeneID" id="77341590"/>
<comment type="caution">
    <text evidence="2">The sequence shown here is derived from an EMBL/GenBank/DDBJ whole genome shotgun (WGS) entry which is preliminary data.</text>
</comment>
<feature type="signal peptide" evidence="1">
    <location>
        <begin position="1"/>
        <end position="20"/>
    </location>
</feature>
<evidence type="ECO:0000313" key="2">
    <source>
        <dbReference type="EMBL" id="KAB0482616.1"/>
    </source>
</evidence>
<dbReference type="Proteomes" id="UP000423756">
    <property type="component" value="Unassembled WGS sequence"/>
</dbReference>
<evidence type="ECO:0000313" key="3">
    <source>
        <dbReference type="Proteomes" id="UP000423756"/>
    </source>
</evidence>
<dbReference type="EMBL" id="VZPX01000003">
    <property type="protein sequence ID" value="KAB0482616.1"/>
    <property type="molecule type" value="Genomic_DNA"/>
</dbReference>
<sequence>MIRQSIITILALCCSWSAMAECPENQVCSNHTPAISGHGYPTDMPEWNVAPSENNTIGTGPISVRPIQDLDPDGDEVIADSKTYQWCNDKGECFANSPTLTINPSDIDKVFNKGVGFKPLTVTYSGKVDKGYPEATRTFESEPLPVALKYPPDGTKGICYEAQTVDHMQVAFGNIVSNPSGSRRYRLSFPTLAFDFLPGVTEITELASEPPVNFSPSTPKFQDKKLPETLVVNFSYDGNNPIPITLTKQPIPPSFGLVIYQTTDSNLALPYPEANPEITISHLQFQFTMAGSDQDRRKSMVNCQQFDR</sequence>
<dbReference type="AlphaFoldDB" id="A0A7V7NX92"/>
<feature type="chain" id="PRO_5031121966" evidence="1">
    <location>
        <begin position="21"/>
        <end position="308"/>
    </location>
</feature>
<evidence type="ECO:0000256" key="1">
    <source>
        <dbReference type="SAM" id="SignalP"/>
    </source>
</evidence>
<reference evidence="2 3" key="1">
    <citation type="submission" date="2019-09" db="EMBL/GenBank/DDBJ databases">
        <title>Draft genome sequences of 48 bacterial type strains from the CCUG.</title>
        <authorList>
            <person name="Tunovic T."/>
            <person name="Pineiro-Iglesias B."/>
            <person name="Unosson C."/>
            <person name="Inganas E."/>
            <person name="Ohlen M."/>
            <person name="Cardew S."/>
            <person name="Jensie-Markopoulos S."/>
            <person name="Salva-Serra F."/>
            <person name="Jaen-Luchoro D."/>
            <person name="Karlsson R."/>
            <person name="Svensson-Stadler L."/>
            <person name="Chun J."/>
            <person name="Moore E."/>
        </authorList>
    </citation>
    <scope>NUCLEOTIDE SEQUENCE [LARGE SCALE GENOMIC DNA]</scope>
    <source>
        <strain evidence="2 3">CCUG 48643</strain>
    </source>
</reference>
<dbReference type="RefSeq" id="WP_137406497.1">
    <property type="nucleotide sequence ID" value="NZ_AP025465.1"/>
</dbReference>
<proteinExistence type="predicted"/>
<keyword evidence="1" id="KW-0732">Signal</keyword>
<protein>
    <submittedName>
        <fullName evidence="2">Uncharacterized protein</fullName>
    </submittedName>
</protein>
<name>A0A7V7NX92_9VIBR</name>
<organism evidence="2 3">
    <name type="scientific">Vibrio chagasii</name>
    <dbReference type="NCBI Taxonomy" id="170679"/>
    <lineage>
        <taxon>Bacteria</taxon>
        <taxon>Pseudomonadati</taxon>
        <taxon>Pseudomonadota</taxon>
        <taxon>Gammaproteobacteria</taxon>
        <taxon>Vibrionales</taxon>
        <taxon>Vibrionaceae</taxon>
        <taxon>Vibrio</taxon>
    </lineage>
</organism>
<gene>
    <name evidence="2" type="ORF">F7Q91_01865</name>
</gene>